<dbReference type="Pfam" id="PF23282">
    <property type="entry name" value="WHD_ROQ1"/>
    <property type="match status" value="1"/>
</dbReference>
<dbReference type="Proteomes" id="UP001280121">
    <property type="component" value="Unassembled WGS sequence"/>
</dbReference>
<dbReference type="SUPFAM" id="SSF52540">
    <property type="entry name" value="P-loop containing nucleoside triphosphate hydrolases"/>
    <property type="match status" value="1"/>
</dbReference>
<evidence type="ECO:0000256" key="3">
    <source>
        <dbReference type="ARBA" id="ARBA00022737"/>
    </source>
</evidence>
<keyword evidence="5" id="KW-0520">NAD</keyword>
<dbReference type="PROSITE" id="PS50104">
    <property type="entry name" value="TIR"/>
    <property type="match status" value="1"/>
</dbReference>
<organism evidence="9 10">
    <name type="scientific">Dipteronia dyeriana</name>
    <dbReference type="NCBI Taxonomy" id="168575"/>
    <lineage>
        <taxon>Eukaryota</taxon>
        <taxon>Viridiplantae</taxon>
        <taxon>Streptophyta</taxon>
        <taxon>Embryophyta</taxon>
        <taxon>Tracheophyta</taxon>
        <taxon>Spermatophyta</taxon>
        <taxon>Magnoliopsida</taxon>
        <taxon>eudicotyledons</taxon>
        <taxon>Gunneridae</taxon>
        <taxon>Pentapetalae</taxon>
        <taxon>rosids</taxon>
        <taxon>malvids</taxon>
        <taxon>Sapindales</taxon>
        <taxon>Sapindaceae</taxon>
        <taxon>Hippocastanoideae</taxon>
        <taxon>Acereae</taxon>
        <taxon>Dipteronia</taxon>
    </lineage>
</organism>
<dbReference type="GO" id="GO:0061809">
    <property type="term" value="F:NAD+ nucleosidase activity, cyclic ADP-ribose generating"/>
    <property type="evidence" value="ECO:0007669"/>
    <property type="project" value="UniProtKB-EC"/>
</dbReference>
<dbReference type="InterPro" id="IPR027417">
    <property type="entry name" value="P-loop_NTPase"/>
</dbReference>
<dbReference type="InterPro" id="IPR035897">
    <property type="entry name" value="Toll_tir_struct_dom_sf"/>
</dbReference>
<dbReference type="InterPro" id="IPR058192">
    <property type="entry name" value="WHD_ROQ1-like"/>
</dbReference>
<dbReference type="GO" id="GO:0006952">
    <property type="term" value="P:defense response"/>
    <property type="evidence" value="ECO:0007669"/>
    <property type="project" value="InterPro"/>
</dbReference>
<name>A0AAD9X721_9ROSI</name>
<gene>
    <name evidence="9" type="ORF">Ddye_013886</name>
</gene>
<evidence type="ECO:0000256" key="5">
    <source>
        <dbReference type="ARBA" id="ARBA00023027"/>
    </source>
</evidence>
<proteinExistence type="predicted"/>
<dbReference type="InterPro" id="IPR042197">
    <property type="entry name" value="Apaf_helical"/>
</dbReference>
<dbReference type="Pfam" id="PF13855">
    <property type="entry name" value="LRR_8"/>
    <property type="match status" value="1"/>
</dbReference>
<feature type="compositionally biased region" description="Acidic residues" evidence="7">
    <location>
        <begin position="1086"/>
        <end position="1126"/>
    </location>
</feature>
<evidence type="ECO:0000313" key="9">
    <source>
        <dbReference type="EMBL" id="KAK2654030.1"/>
    </source>
</evidence>
<feature type="region of interest" description="Disordered" evidence="7">
    <location>
        <begin position="1071"/>
        <end position="1126"/>
    </location>
</feature>
<dbReference type="EMBL" id="JANJYI010000004">
    <property type="protein sequence ID" value="KAK2654030.1"/>
    <property type="molecule type" value="Genomic_DNA"/>
</dbReference>
<keyword evidence="2" id="KW-0433">Leucine-rich repeat</keyword>
<keyword evidence="10" id="KW-1185">Reference proteome</keyword>
<keyword evidence="4" id="KW-0378">Hydrolase</keyword>
<accession>A0AAD9X721</accession>
<dbReference type="GO" id="GO:0007165">
    <property type="term" value="P:signal transduction"/>
    <property type="evidence" value="ECO:0007669"/>
    <property type="project" value="InterPro"/>
</dbReference>
<dbReference type="InterPro" id="IPR044974">
    <property type="entry name" value="Disease_R_plants"/>
</dbReference>
<dbReference type="InterPro" id="IPR002182">
    <property type="entry name" value="NB-ARC"/>
</dbReference>
<dbReference type="InterPro" id="IPR001611">
    <property type="entry name" value="Leu-rich_rpt"/>
</dbReference>
<dbReference type="AlphaFoldDB" id="A0AAD9X721"/>
<evidence type="ECO:0000256" key="6">
    <source>
        <dbReference type="ARBA" id="ARBA00047304"/>
    </source>
</evidence>
<dbReference type="Pfam" id="PF00931">
    <property type="entry name" value="NB-ARC"/>
    <property type="match status" value="1"/>
</dbReference>
<dbReference type="SUPFAM" id="SSF52200">
    <property type="entry name" value="Toll/Interleukin receptor TIR domain"/>
    <property type="match status" value="1"/>
</dbReference>
<dbReference type="InterPro" id="IPR032675">
    <property type="entry name" value="LRR_dom_sf"/>
</dbReference>
<evidence type="ECO:0000256" key="7">
    <source>
        <dbReference type="SAM" id="MobiDB-lite"/>
    </source>
</evidence>
<sequence>MASTSRKIKYDVFLSFRGIDTRNTFTSHLCEALRDKQIETFMDDKLNRGDEISPSLLSAIEESHISIVVFSKSYASSRWCLDELVKIVECRENGKQIVIPVFHEIDPKDVRNQTGSYAEAFAQHEQLLTESLDKVQRVRTWKGALKQAADLSGLDSRVIKPESVLIKNIVNDVLKKLDKMPPSYNTNLPGMNSRIKQIESLLKRGDVRRIGIWGIGGIGKTTLAREVSNKISCQFESSGFAESVRKHAKQGTLDSLRKSLLSTLLKDENAYTSTRIEERLGRKKLLIILDDVTHLRQIEDLIGNLECLAPRSLIIVTSRDKQVLKNCGVHRIYKLEELCFNDALKLFCQHSFRQNRPEVDYKELSNSVVEKVGGVPLALKVLGSTLFGKTKKVWGSALEKLENIFDKEIHKVLKISYDELDDNEQSIFLDIACFFKGWDIDFVKWIMDVCGFYGGVGISNLIDKSLITKSENMLTMHDLLQAMGKEIVRQESTKDPGKRTRLWHHRDIYDVLTKNTPLHNLKSMDLRGSQHLISCPNFSTAPNLESLMLGGCTSLSEISSSIQDLNKLRRLHLEQWESLESIPDCTRLKSLISLDLLGCSKIKMLPQLPTTLRSIALHGCTSLVEVPSFTRFRKLKFLRLTGFDLASIPDLRGLKSLESLQIWGNSQLKMLPELPNNITLLTLGDVPIEELPPSSEDLDRLWSLSINNCSMLKSLPSSVRKWKSLRHFHLIYCSKIDKLPDDIGTLASLEYFMAVGTAIGEVQSSISCLLLGLENLSELVLSDCGITKLPDSLGNLTSLERLVLDRNNFGSIPGSIINLSKLRSLDISYCERLRELPQLPAIWIKAQNCNSLKRLSYFAFENDIFEQPSVLLADFINCYNLDPDALDDVVKEKCLKIQGQAALVKKHIPPFECGGWLPASIIYPENKIPKWFDYQSRGSFIDVKLPLLSPNCNFLCFALCVVVAIIPNPDRQCNHPDFGCSYLEVTYDCNVKSKDGNRRVESNLFGFPHSISGPDYMKSSHVIIGFGYYFFRDFCDNEFSFQFNVEKDRYDKDHCKVEMCGVHLMSGLHLETSNESEERDEPHLEESDEEDESDIEESYEEDGSDLEESDDENESDLKESDEDEPY</sequence>
<dbReference type="GO" id="GO:0043531">
    <property type="term" value="F:ADP binding"/>
    <property type="evidence" value="ECO:0007669"/>
    <property type="project" value="InterPro"/>
</dbReference>
<protein>
    <recommendedName>
        <fullName evidence="1">ADP-ribosyl cyclase/cyclic ADP-ribose hydrolase</fullName>
        <ecNumber evidence="1">3.2.2.6</ecNumber>
    </recommendedName>
</protein>
<dbReference type="Pfam" id="PF20160">
    <property type="entry name" value="C-JID"/>
    <property type="match status" value="1"/>
</dbReference>
<feature type="domain" description="TIR" evidence="8">
    <location>
        <begin position="8"/>
        <end position="177"/>
    </location>
</feature>
<dbReference type="PRINTS" id="PR00364">
    <property type="entry name" value="DISEASERSIST"/>
</dbReference>
<dbReference type="SMART" id="SM00255">
    <property type="entry name" value="TIR"/>
    <property type="match status" value="1"/>
</dbReference>
<comment type="caution">
    <text evidence="9">The sequence shown here is derived from an EMBL/GenBank/DDBJ whole genome shotgun (WGS) entry which is preliminary data.</text>
</comment>
<evidence type="ECO:0000256" key="4">
    <source>
        <dbReference type="ARBA" id="ARBA00022801"/>
    </source>
</evidence>
<dbReference type="Gene3D" id="3.80.10.10">
    <property type="entry name" value="Ribonuclease Inhibitor"/>
    <property type="match status" value="3"/>
</dbReference>
<dbReference type="EC" id="3.2.2.6" evidence="1"/>
<dbReference type="SUPFAM" id="SSF52058">
    <property type="entry name" value="L domain-like"/>
    <property type="match status" value="2"/>
</dbReference>
<dbReference type="Gene3D" id="3.40.50.10140">
    <property type="entry name" value="Toll/interleukin-1 receptor homology (TIR) domain"/>
    <property type="match status" value="1"/>
</dbReference>
<keyword evidence="3" id="KW-0677">Repeat</keyword>
<evidence type="ECO:0000259" key="8">
    <source>
        <dbReference type="PROSITE" id="PS50104"/>
    </source>
</evidence>
<dbReference type="Gene3D" id="1.10.8.430">
    <property type="entry name" value="Helical domain of apoptotic protease-activating factors"/>
    <property type="match status" value="1"/>
</dbReference>
<dbReference type="PANTHER" id="PTHR11017">
    <property type="entry name" value="LEUCINE-RICH REPEAT-CONTAINING PROTEIN"/>
    <property type="match status" value="1"/>
</dbReference>
<evidence type="ECO:0000256" key="1">
    <source>
        <dbReference type="ARBA" id="ARBA00011982"/>
    </source>
</evidence>
<dbReference type="InterPro" id="IPR000157">
    <property type="entry name" value="TIR_dom"/>
</dbReference>
<comment type="catalytic activity">
    <reaction evidence="6">
        <text>NAD(+) + H2O = ADP-D-ribose + nicotinamide + H(+)</text>
        <dbReference type="Rhea" id="RHEA:16301"/>
        <dbReference type="ChEBI" id="CHEBI:15377"/>
        <dbReference type="ChEBI" id="CHEBI:15378"/>
        <dbReference type="ChEBI" id="CHEBI:17154"/>
        <dbReference type="ChEBI" id="CHEBI:57540"/>
        <dbReference type="ChEBI" id="CHEBI:57967"/>
        <dbReference type="EC" id="3.2.2.6"/>
    </reaction>
    <physiologicalReaction direction="left-to-right" evidence="6">
        <dbReference type="Rhea" id="RHEA:16302"/>
    </physiologicalReaction>
</comment>
<evidence type="ECO:0000256" key="2">
    <source>
        <dbReference type="ARBA" id="ARBA00022614"/>
    </source>
</evidence>
<evidence type="ECO:0000313" key="10">
    <source>
        <dbReference type="Proteomes" id="UP001280121"/>
    </source>
</evidence>
<dbReference type="InterPro" id="IPR045344">
    <property type="entry name" value="C-JID"/>
</dbReference>
<dbReference type="PANTHER" id="PTHR11017:SF570">
    <property type="entry name" value="DISEASE RESISTANCE PROTEIN (TIR-NBS CLASS)-RELATED"/>
    <property type="match status" value="1"/>
</dbReference>
<dbReference type="FunFam" id="3.40.50.10140:FF:000007">
    <property type="entry name" value="Disease resistance protein (TIR-NBS-LRR class)"/>
    <property type="match status" value="1"/>
</dbReference>
<dbReference type="Pfam" id="PF01582">
    <property type="entry name" value="TIR"/>
    <property type="match status" value="1"/>
</dbReference>
<reference evidence="9" key="1">
    <citation type="journal article" date="2023" name="Plant J.">
        <title>Genome sequences and population genomics provide insights into the demographic history, inbreeding, and mutation load of two 'living fossil' tree species of Dipteronia.</title>
        <authorList>
            <person name="Feng Y."/>
            <person name="Comes H.P."/>
            <person name="Chen J."/>
            <person name="Zhu S."/>
            <person name="Lu R."/>
            <person name="Zhang X."/>
            <person name="Li P."/>
            <person name="Qiu J."/>
            <person name="Olsen K.M."/>
            <person name="Qiu Y."/>
        </authorList>
    </citation>
    <scope>NUCLEOTIDE SEQUENCE</scope>
    <source>
        <strain evidence="9">KIB01</strain>
    </source>
</reference>
<dbReference type="Gene3D" id="3.40.50.300">
    <property type="entry name" value="P-loop containing nucleotide triphosphate hydrolases"/>
    <property type="match status" value="1"/>
</dbReference>